<dbReference type="GeneID" id="65341295"/>
<dbReference type="SMART" id="SM00343">
    <property type="entry name" value="ZnF_C2HC"/>
    <property type="match status" value="1"/>
</dbReference>
<organism evidence="4">
    <name type="scientific">Chrysopogon zizanioides</name>
    <name type="common">vetiver</name>
    <dbReference type="NCBI Taxonomy" id="167337"/>
    <lineage>
        <taxon>Eukaryota</taxon>
        <taxon>Viridiplantae</taxon>
        <taxon>Streptophyta</taxon>
        <taxon>Embryophyta</taxon>
        <taxon>Tracheophyta</taxon>
        <taxon>Spermatophyta</taxon>
        <taxon>Magnoliopsida</taxon>
        <taxon>Liliopsida</taxon>
        <taxon>Poales</taxon>
        <taxon>Poaceae</taxon>
        <taxon>PACMAD clade</taxon>
        <taxon>Panicoideae</taxon>
        <taxon>Andropogonodae</taxon>
        <taxon>Andropogoneae</taxon>
        <taxon>Chrysopogoninae</taxon>
        <taxon>Chrysopogon</taxon>
    </lineage>
</organism>
<dbReference type="PROSITE" id="PS50158">
    <property type="entry name" value="ZF_CCHC"/>
    <property type="match status" value="1"/>
</dbReference>
<keyword evidence="1" id="KW-0863">Zinc-finger</keyword>
<keyword evidence="1" id="KW-0479">Metal-binding</keyword>
<dbReference type="Pfam" id="PF08284">
    <property type="entry name" value="RVP_2"/>
    <property type="match status" value="1"/>
</dbReference>
<dbReference type="SUPFAM" id="SSF50630">
    <property type="entry name" value="Acid proteases"/>
    <property type="match status" value="1"/>
</dbReference>
<dbReference type="InterPro" id="IPR036875">
    <property type="entry name" value="Znf_CCHC_sf"/>
</dbReference>
<feature type="region of interest" description="Disordered" evidence="2">
    <location>
        <begin position="1"/>
        <end position="24"/>
    </location>
</feature>
<feature type="region of interest" description="Disordered" evidence="2">
    <location>
        <begin position="87"/>
        <end position="108"/>
    </location>
</feature>
<dbReference type="InterPro" id="IPR021109">
    <property type="entry name" value="Peptidase_aspartic_dom_sf"/>
</dbReference>
<dbReference type="EMBL" id="MN635785">
    <property type="protein sequence ID" value="QPZ94373.1"/>
    <property type="molecule type" value="Genomic_DNA"/>
</dbReference>
<dbReference type="RefSeq" id="YP_010131853.1">
    <property type="nucleotide sequence ID" value="NC_056367.1"/>
</dbReference>
<dbReference type="Pfam" id="PF00098">
    <property type="entry name" value="zf-CCHC"/>
    <property type="match status" value="1"/>
</dbReference>
<gene>
    <name evidence="4" type="primary">ORF243</name>
</gene>
<dbReference type="SUPFAM" id="SSF57756">
    <property type="entry name" value="Retrovirus zinc finger-like domains"/>
    <property type="match status" value="1"/>
</dbReference>
<dbReference type="InterPro" id="IPR001878">
    <property type="entry name" value="Znf_CCHC"/>
</dbReference>
<evidence type="ECO:0000256" key="2">
    <source>
        <dbReference type="SAM" id="MobiDB-lite"/>
    </source>
</evidence>
<reference evidence="4" key="1">
    <citation type="submission" date="2019-10" db="EMBL/GenBank/DDBJ databases">
        <title>The complete Mitochondrial Genome of Chrysopogon zizanioides.</title>
        <authorList>
            <person name="Yang S."/>
            <person name="Zhang J."/>
            <person name="Liu J."/>
            <person name="Yao L."/>
            <person name="Duan P."/>
            <person name="Chen J."/>
        </authorList>
    </citation>
    <scope>NUCLEOTIDE SEQUENCE</scope>
</reference>
<sequence>MMDHQSRPSQSMNSPPSANPAKQNSGVVNYEKVWCRYCQGRHHESTCYRKNGTCYNCGGLGHFARECPKPNSKLMLGDRTKPMTQGVVARGGGTQQPRGRGGPISQRDVRFGGRGGARVTVQAHHSEAGGPIDRLDQTDDTTVATELIAGIFNISGCFAYVLIDTGCSHSVSSKAWVKRCGLATIESGKTMLIGTFEFFIQELRCSYLKIQIAGRELRVDPIVAKAGRYDAGLGMVDYASCHD</sequence>
<feature type="domain" description="CCHC-type" evidence="3">
    <location>
        <begin position="54"/>
        <end position="69"/>
    </location>
</feature>
<dbReference type="Gene3D" id="2.40.70.10">
    <property type="entry name" value="Acid Proteases"/>
    <property type="match status" value="1"/>
</dbReference>
<dbReference type="Gene3D" id="4.10.60.10">
    <property type="entry name" value="Zinc finger, CCHC-type"/>
    <property type="match status" value="1"/>
</dbReference>
<keyword evidence="4" id="KW-0496">Mitochondrion</keyword>
<keyword evidence="1" id="KW-0862">Zinc</keyword>
<dbReference type="GO" id="GO:0008270">
    <property type="term" value="F:zinc ion binding"/>
    <property type="evidence" value="ECO:0007669"/>
    <property type="project" value="UniProtKB-KW"/>
</dbReference>
<evidence type="ECO:0000256" key="1">
    <source>
        <dbReference type="PROSITE-ProRule" id="PRU00047"/>
    </source>
</evidence>
<feature type="compositionally biased region" description="Polar residues" evidence="2">
    <location>
        <begin position="7"/>
        <end position="24"/>
    </location>
</feature>
<name>A0A7T3V3W7_9POAL</name>
<evidence type="ECO:0000313" key="4">
    <source>
        <dbReference type="EMBL" id="QPZ94373.1"/>
    </source>
</evidence>
<feature type="compositionally biased region" description="Gly residues" evidence="2">
    <location>
        <begin position="89"/>
        <end position="102"/>
    </location>
</feature>
<evidence type="ECO:0000259" key="3">
    <source>
        <dbReference type="PROSITE" id="PS50158"/>
    </source>
</evidence>
<dbReference type="CDD" id="cd00303">
    <property type="entry name" value="retropepsin_like"/>
    <property type="match status" value="1"/>
</dbReference>
<geneLocation type="mitochondrion" evidence="4"/>
<proteinExistence type="predicted"/>
<protein>
    <recommendedName>
        <fullName evidence="3">CCHC-type domain-containing protein</fullName>
    </recommendedName>
</protein>
<accession>A0A7T3V3W7</accession>
<dbReference type="AlphaFoldDB" id="A0A7T3V3W7"/>
<dbReference type="GO" id="GO:0003676">
    <property type="term" value="F:nucleic acid binding"/>
    <property type="evidence" value="ECO:0007669"/>
    <property type="project" value="InterPro"/>
</dbReference>